<sequence>MANPAPLIPLDLQNSTSAFSHQVSCLAKPGTQGRIEYYINCAHNDLNKLECWEGVNRKKLNAKKFKAL</sequence>
<dbReference type="EMBL" id="AKHW03002337">
    <property type="protein sequence ID" value="KYO39138.1"/>
    <property type="molecule type" value="Genomic_DNA"/>
</dbReference>
<evidence type="ECO:0000313" key="1">
    <source>
        <dbReference type="EMBL" id="KYO39138.1"/>
    </source>
</evidence>
<organism evidence="1 2">
    <name type="scientific">Alligator mississippiensis</name>
    <name type="common">American alligator</name>
    <dbReference type="NCBI Taxonomy" id="8496"/>
    <lineage>
        <taxon>Eukaryota</taxon>
        <taxon>Metazoa</taxon>
        <taxon>Chordata</taxon>
        <taxon>Craniata</taxon>
        <taxon>Vertebrata</taxon>
        <taxon>Euteleostomi</taxon>
        <taxon>Archelosauria</taxon>
        <taxon>Archosauria</taxon>
        <taxon>Crocodylia</taxon>
        <taxon>Alligatoridae</taxon>
        <taxon>Alligatorinae</taxon>
        <taxon>Alligator</taxon>
    </lineage>
</organism>
<comment type="caution">
    <text evidence="1">The sequence shown here is derived from an EMBL/GenBank/DDBJ whole genome shotgun (WGS) entry which is preliminary data.</text>
</comment>
<dbReference type="Proteomes" id="UP000050525">
    <property type="component" value="Unassembled WGS sequence"/>
</dbReference>
<gene>
    <name evidence="1" type="ORF">Y1Q_0004789</name>
</gene>
<proteinExistence type="predicted"/>
<name>A0A151NQS9_ALLMI</name>
<evidence type="ECO:0000313" key="2">
    <source>
        <dbReference type="Proteomes" id="UP000050525"/>
    </source>
</evidence>
<reference evidence="1 2" key="1">
    <citation type="journal article" date="2012" name="Genome Biol.">
        <title>Sequencing three crocodilian genomes to illuminate the evolution of archosaurs and amniotes.</title>
        <authorList>
            <person name="St John J.A."/>
            <person name="Braun E.L."/>
            <person name="Isberg S.R."/>
            <person name="Miles L.G."/>
            <person name="Chong A.Y."/>
            <person name="Gongora J."/>
            <person name="Dalzell P."/>
            <person name="Moran C."/>
            <person name="Bed'hom B."/>
            <person name="Abzhanov A."/>
            <person name="Burgess S.C."/>
            <person name="Cooksey A.M."/>
            <person name="Castoe T.A."/>
            <person name="Crawford N.G."/>
            <person name="Densmore L.D."/>
            <person name="Drew J.C."/>
            <person name="Edwards S.V."/>
            <person name="Faircloth B.C."/>
            <person name="Fujita M.K."/>
            <person name="Greenwold M.J."/>
            <person name="Hoffmann F.G."/>
            <person name="Howard J.M."/>
            <person name="Iguchi T."/>
            <person name="Janes D.E."/>
            <person name="Khan S.Y."/>
            <person name="Kohno S."/>
            <person name="de Koning A.J."/>
            <person name="Lance S.L."/>
            <person name="McCarthy F.M."/>
            <person name="McCormack J.E."/>
            <person name="Merchant M.E."/>
            <person name="Peterson D.G."/>
            <person name="Pollock D.D."/>
            <person name="Pourmand N."/>
            <person name="Raney B.J."/>
            <person name="Roessler K.A."/>
            <person name="Sanford J.R."/>
            <person name="Sawyer R.H."/>
            <person name="Schmidt C.J."/>
            <person name="Triplett E.W."/>
            <person name="Tuberville T.D."/>
            <person name="Venegas-Anaya M."/>
            <person name="Howard J.T."/>
            <person name="Jarvis E.D."/>
            <person name="Guillette L.J.Jr."/>
            <person name="Glenn T.C."/>
            <person name="Green R.E."/>
            <person name="Ray D.A."/>
        </authorList>
    </citation>
    <scope>NUCLEOTIDE SEQUENCE [LARGE SCALE GENOMIC DNA]</scope>
    <source>
        <strain evidence="1">KSC_2009_1</strain>
    </source>
</reference>
<keyword evidence="2" id="KW-1185">Reference proteome</keyword>
<accession>A0A151NQS9</accession>
<dbReference type="AlphaFoldDB" id="A0A151NQS9"/>
<protein>
    <submittedName>
        <fullName evidence="1">Uncharacterized protein</fullName>
    </submittedName>
</protein>